<gene>
    <name evidence="2" type="ORF">KDM92_05585</name>
</gene>
<protein>
    <submittedName>
        <fullName evidence="2">CAP domain-containing protein</fullName>
    </submittedName>
</protein>
<dbReference type="Pfam" id="PF00188">
    <property type="entry name" value="CAP"/>
    <property type="match status" value="1"/>
</dbReference>
<dbReference type="SUPFAM" id="SSF55797">
    <property type="entry name" value="PR-1-like"/>
    <property type="match status" value="1"/>
</dbReference>
<dbReference type="InterPro" id="IPR035940">
    <property type="entry name" value="CAP_sf"/>
</dbReference>
<accession>A0A941I3I4</accession>
<dbReference type="InterPro" id="IPR014044">
    <property type="entry name" value="CAP_dom"/>
</dbReference>
<dbReference type="PANTHER" id="PTHR31157:SF1">
    <property type="entry name" value="SCP DOMAIN-CONTAINING PROTEIN"/>
    <property type="match status" value="1"/>
</dbReference>
<keyword evidence="3" id="KW-1185">Reference proteome</keyword>
<proteinExistence type="predicted"/>
<dbReference type="EMBL" id="JAGSPM010000002">
    <property type="protein sequence ID" value="MBR7746044.1"/>
    <property type="molecule type" value="Genomic_DNA"/>
</dbReference>
<dbReference type="RefSeq" id="WP_212683388.1">
    <property type="nucleotide sequence ID" value="NZ_JAGSPM010000002.1"/>
</dbReference>
<name>A0A941I3I4_9BURK</name>
<dbReference type="PANTHER" id="PTHR31157">
    <property type="entry name" value="SCP DOMAIN-CONTAINING PROTEIN"/>
    <property type="match status" value="1"/>
</dbReference>
<evidence type="ECO:0000259" key="1">
    <source>
        <dbReference type="Pfam" id="PF00188"/>
    </source>
</evidence>
<reference evidence="2 3" key="1">
    <citation type="submission" date="2021-04" db="EMBL/GenBank/DDBJ databases">
        <title>novel species isolated from subtropical streams in China.</title>
        <authorList>
            <person name="Lu H."/>
        </authorList>
    </citation>
    <scope>NUCLEOTIDE SEQUENCE [LARGE SCALE GENOMIC DNA]</scope>
    <source>
        <strain evidence="2 3">BYS107W</strain>
    </source>
</reference>
<dbReference type="Proteomes" id="UP000680158">
    <property type="component" value="Unassembled WGS sequence"/>
</dbReference>
<evidence type="ECO:0000313" key="2">
    <source>
        <dbReference type="EMBL" id="MBR7746044.1"/>
    </source>
</evidence>
<evidence type="ECO:0000313" key="3">
    <source>
        <dbReference type="Proteomes" id="UP000680158"/>
    </source>
</evidence>
<comment type="caution">
    <text evidence="2">The sequence shown here is derived from an EMBL/GenBank/DDBJ whole genome shotgun (WGS) entry which is preliminary data.</text>
</comment>
<dbReference type="CDD" id="cd05379">
    <property type="entry name" value="CAP_bacterial"/>
    <property type="match status" value="1"/>
</dbReference>
<dbReference type="AlphaFoldDB" id="A0A941I3I4"/>
<dbReference type="PROSITE" id="PS51257">
    <property type="entry name" value="PROKAR_LIPOPROTEIN"/>
    <property type="match status" value="1"/>
</dbReference>
<sequence>MIDLKLTSYRVRHQLILASYVGFLAQLATGCVDQTRFSAASSQATTIAISTPPEIEVFSEDSVLSNYISTDFSNARCDLQSAEEFQEQAIRTLNTLREREQVCGTEIMPATQALSWNVKLQAAAFEHSVQMAASNLVSHTSLDSRQLRDRVNFVGYKFQVIGENITTRPANLMTAMQAWHSSGPHFKQMLSAEFTEFAVACVAKKSRFTKRTGR</sequence>
<dbReference type="Gene3D" id="3.40.33.10">
    <property type="entry name" value="CAP"/>
    <property type="match status" value="1"/>
</dbReference>
<feature type="domain" description="SCP" evidence="1">
    <location>
        <begin position="112"/>
        <end position="204"/>
    </location>
</feature>
<organism evidence="2 3">
    <name type="scientific">Undibacterium baiyunense</name>
    <dbReference type="NCBI Taxonomy" id="2828731"/>
    <lineage>
        <taxon>Bacteria</taxon>
        <taxon>Pseudomonadati</taxon>
        <taxon>Pseudomonadota</taxon>
        <taxon>Betaproteobacteria</taxon>
        <taxon>Burkholderiales</taxon>
        <taxon>Oxalobacteraceae</taxon>
        <taxon>Undibacterium</taxon>
    </lineage>
</organism>